<reference evidence="1 2" key="1">
    <citation type="submission" date="2019-01" db="EMBL/GenBank/DDBJ databases">
        <title>Complete genome sequence of Cohnella hallensis HS21 isolated from Korean fir (Abies koreana) rhizospheric soil.</title>
        <authorList>
            <person name="Jiang L."/>
            <person name="Kang S.W."/>
            <person name="Kim S."/>
            <person name="Jung J."/>
            <person name="Kim C.Y."/>
            <person name="Kim D.H."/>
            <person name="Kim S.W."/>
            <person name="Lee J."/>
        </authorList>
    </citation>
    <scope>NUCLEOTIDE SEQUENCE [LARGE SCALE GENOMIC DNA]</scope>
    <source>
        <strain evidence="1 2">HS21</strain>
    </source>
</reference>
<dbReference type="AlphaFoldDB" id="A0A3T1D362"/>
<gene>
    <name evidence="1" type="primary">pi231</name>
    <name evidence="1" type="ORF">KCTCHS21_18770</name>
</gene>
<organism evidence="1 2">
    <name type="scientific">Cohnella abietis</name>
    <dbReference type="NCBI Taxonomy" id="2507935"/>
    <lineage>
        <taxon>Bacteria</taxon>
        <taxon>Bacillati</taxon>
        <taxon>Bacillota</taxon>
        <taxon>Bacilli</taxon>
        <taxon>Bacillales</taxon>
        <taxon>Paenibacillaceae</taxon>
        <taxon>Cohnella</taxon>
    </lineage>
</organism>
<proteinExistence type="predicted"/>
<dbReference type="NCBIfam" id="TIGR01537">
    <property type="entry name" value="portal_HK97"/>
    <property type="match status" value="1"/>
</dbReference>
<name>A0A3T1D362_9BACL</name>
<sequence length="381" mass="43141">MTSDAHDTLCVPGYTRLSQNPEVRMAVDKIADLISSMTIHLMMNTADGDVRVKNELSRKLDVNPYSLMTRKAWLYNIVYTMLLDGDGNSVVYPSVSNGMIDEMIPLKPSGVSFVDTDRAYQVHYQGNIYDYDEVLHFTINPDPERPWIGTGYRVVLRDIIDNLKQASKTKNSFMSDKWKPSLIIKVDAATADFDNEEDRDKLLNRYVSDTGGGKPWVIPADLLDVVQIKPLSLNDLAINETVQLDKRTVAAMIGVPPFFVGVGEFKKDEYNAFVDSRILPLAQGIQQEMTRKLLFSPDYFIRLNHRTLYSYNLMDLVTAGTALVDRNTLRRNELRDWISMSPDAEMNELIVLENYLPADLLGEQNKLKNIKKGLSEGGDDD</sequence>
<protein>
    <submittedName>
        <fullName evidence="1">Phage portal protein</fullName>
    </submittedName>
</protein>
<dbReference type="InterPro" id="IPR006944">
    <property type="entry name" value="Phage/GTA_portal"/>
</dbReference>
<dbReference type="EMBL" id="AP019400">
    <property type="protein sequence ID" value="BBI32478.1"/>
    <property type="molecule type" value="Genomic_DNA"/>
</dbReference>
<dbReference type="Pfam" id="PF04860">
    <property type="entry name" value="Phage_portal"/>
    <property type="match status" value="1"/>
</dbReference>
<dbReference type="KEGG" id="cohn:KCTCHS21_18770"/>
<dbReference type="InterPro" id="IPR006427">
    <property type="entry name" value="Portal_HK97"/>
</dbReference>
<dbReference type="Proteomes" id="UP000289856">
    <property type="component" value="Chromosome"/>
</dbReference>
<accession>A0A3T1D362</accession>
<keyword evidence="2" id="KW-1185">Reference proteome</keyword>
<evidence type="ECO:0000313" key="1">
    <source>
        <dbReference type="EMBL" id="BBI32478.1"/>
    </source>
</evidence>
<evidence type="ECO:0000313" key="2">
    <source>
        <dbReference type="Proteomes" id="UP000289856"/>
    </source>
</evidence>